<comment type="caution">
    <text evidence="3">The sequence shown here is derived from an EMBL/GenBank/DDBJ whole genome shotgun (WGS) entry which is preliminary data.</text>
</comment>
<dbReference type="InterPro" id="IPR013830">
    <property type="entry name" value="SGNH_hydro"/>
</dbReference>
<dbReference type="Pfam" id="PF13472">
    <property type="entry name" value="Lipase_GDSL_2"/>
    <property type="match status" value="1"/>
</dbReference>
<dbReference type="Proteomes" id="UP001138997">
    <property type="component" value="Unassembled WGS sequence"/>
</dbReference>
<evidence type="ECO:0000313" key="3">
    <source>
        <dbReference type="EMBL" id="MCD5309709.1"/>
    </source>
</evidence>
<dbReference type="CDD" id="cd01830">
    <property type="entry name" value="XynE_like"/>
    <property type="match status" value="1"/>
</dbReference>
<evidence type="ECO:0000259" key="2">
    <source>
        <dbReference type="Pfam" id="PF13472"/>
    </source>
</evidence>
<name>A0A9X1N9M5_9ACTN</name>
<keyword evidence="4" id="KW-1185">Reference proteome</keyword>
<dbReference type="Gene3D" id="3.40.50.1110">
    <property type="entry name" value="SGNH hydrolase"/>
    <property type="match status" value="1"/>
</dbReference>
<keyword evidence="3" id="KW-0378">Hydrolase</keyword>
<dbReference type="InterPro" id="IPR036514">
    <property type="entry name" value="SGNH_hydro_sf"/>
</dbReference>
<dbReference type="GO" id="GO:0016787">
    <property type="term" value="F:hydrolase activity"/>
    <property type="evidence" value="ECO:0007669"/>
    <property type="project" value="UniProtKB-KW"/>
</dbReference>
<protein>
    <submittedName>
        <fullName evidence="3">SGNH/GDSL hydrolase family protein</fullName>
    </submittedName>
</protein>
<dbReference type="AlphaFoldDB" id="A0A9X1N9M5"/>
<dbReference type="InterPro" id="IPR053140">
    <property type="entry name" value="GDSL_Rv0518-like"/>
</dbReference>
<dbReference type="PANTHER" id="PTHR43784:SF2">
    <property type="entry name" value="GDSL-LIKE LIPASE_ACYLHYDROLASE, PUTATIVE (AFU_ORTHOLOGUE AFUA_2G00820)-RELATED"/>
    <property type="match status" value="1"/>
</dbReference>
<feature type="region of interest" description="Disordered" evidence="1">
    <location>
        <begin position="53"/>
        <end position="77"/>
    </location>
</feature>
<organism evidence="3 4">
    <name type="scientific">Kineosporia babensis</name>
    <dbReference type="NCBI Taxonomy" id="499548"/>
    <lineage>
        <taxon>Bacteria</taxon>
        <taxon>Bacillati</taxon>
        <taxon>Actinomycetota</taxon>
        <taxon>Actinomycetes</taxon>
        <taxon>Kineosporiales</taxon>
        <taxon>Kineosporiaceae</taxon>
        <taxon>Kineosporia</taxon>
    </lineage>
</organism>
<evidence type="ECO:0000313" key="4">
    <source>
        <dbReference type="Proteomes" id="UP001138997"/>
    </source>
</evidence>
<dbReference type="SUPFAM" id="SSF52266">
    <property type="entry name" value="SGNH hydrolase"/>
    <property type="match status" value="1"/>
</dbReference>
<accession>A0A9X1N9M5</accession>
<evidence type="ECO:0000256" key="1">
    <source>
        <dbReference type="SAM" id="MobiDB-lite"/>
    </source>
</evidence>
<feature type="domain" description="SGNH hydrolase-type esterase" evidence="2">
    <location>
        <begin position="257"/>
        <end position="445"/>
    </location>
</feature>
<sequence length="459" mass="47585">MERRRGRAFTASLALLSVVAVAGGVTWLASSHSRIPASAQTDTARCVTAAFPGESETLAPSPSPSVSSSLEPTPAPTPAAKLIPAGWNGVWSTSMQDLDGPDVSGRTLRQIVLPTAGGTSFRIRLANTFGTEPLRLSRATAALAVGSGSPDLRSGTARRVTFEGAAEVEIPPGGKVVSDPVELAFRFGQPLAVDLVPQGPATAGSGHSRSIATSYLGEGDMAGQTSGAAFAGTVRSWFWLEGIDVPDPVGAGAISTFGDSITEGMSSTVDGNRRWPDRLSARLRAEPTTGPIGVLNEGIGGNRVVSENLSCASPSASGLRRFEHDVLSRTDVRVVVIALGINDIGSGTPATTVIDGLTVLTDRAREHGLRVVAATLTPFSCDGGCLTPEKEQQRTLVNDWIRSTDIFDAVVDFDAAVRDPADPQRMLAAYDSGDDLHPSDAGMQAMADAFDLAALLGIG</sequence>
<dbReference type="PANTHER" id="PTHR43784">
    <property type="entry name" value="GDSL-LIKE LIPASE/ACYLHYDROLASE, PUTATIVE (AFU_ORTHOLOGUE AFUA_2G00820)-RELATED"/>
    <property type="match status" value="1"/>
</dbReference>
<gene>
    <name evidence="3" type="ORF">LR394_02290</name>
</gene>
<dbReference type="EMBL" id="JAJOMB010000001">
    <property type="protein sequence ID" value="MCD5309709.1"/>
    <property type="molecule type" value="Genomic_DNA"/>
</dbReference>
<reference evidence="3" key="1">
    <citation type="submission" date="2021-11" db="EMBL/GenBank/DDBJ databases">
        <title>Streptomyces corallinus and Kineosporia corallina sp. nov., two new coral-derived marine actinobacteria.</title>
        <authorList>
            <person name="Buangrab K."/>
            <person name="Sutthacheep M."/>
            <person name="Yeemin T."/>
            <person name="Harunari E."/>
            <person name="Igarashi Y."/>
            <person name="Sripreechasak P."/>
            <person name="Kanchanasin P."/>
            <person name="Tanasupawat S."/>
            <person name="Phongsopitanun W."/>
        </authorList>
    </citation>
    <scope>NUCLEOTIDE SEQUENCE</scope>
    <source>
        <strain evidence="3">JCM 31032</strain>
    </source>
</reference>
<dbReference type="RefSeq" id="WP_231438629.1">
    <property type="nucleotide sequence ID" value="NZ_JAJOMB010000001.1"/>
</dbReference>
<proteinExistence type="predicted"/>